<feature type="binding site" evidence="5">
    <location>
        <position position="224"/>
    </location>
    <ligand>
        <name>pyridoxal 5'-phosphate</name>
        <dbReference type="ChEBI" id="CHEBI:597326"/>
    </ligand>
</feature>
<dbReference type="GO" id="GO:0019441">
    <property type="term" value="P:L-tryptophan catabolic process to kynurenine"/>
    <property type="evidence" value="ECO:0007669"/>
    <property type="project" value="TreeGrafter"/>
</dbReference>
<reference evidence="9" key="1">
    <citation type="submission" date="2016-10" db="EMBL/GenBank/DDBJ databases">
        <authorList>
            <person name="Varghese N."/>
            <person name="Submissions S."/>
        </authorList>
    </citation>
    <scope>NUCLEOTIDE SEQUENCE [LARGE SCALE GENOMIC DNA]</scope>
    <source>
        <strain evidence="9">DSM 44993</strain>
    </source>
</reference>
<dbReference type="GO" id="GO:0017000">
    <property type="term" value="P:antibiotic biosynthetic process"/>
    <property type="evidence" value="ECO:0007669"/>
    <property type="project" value="UniProtKB-KW"/>
</dbReference>
<dbReference type="Proteomes" id="UP000198582">
    <property type="component" value="Unassembled WGS sequence"/>
</dbReference>
<keyword evidence="2 5" id="KW-0378">Hydrolase</keyword>
<dbReference type="SUPFAM" id="SSF53383">
    <property type="entry name" value="PLP-dependent transferases"/>
    <property type="match status" value="1"/>
</dbReference>
<keyword evidence="4" id="KW-0045">Antibiotic biosynthesis</keyword>
<dbReference type="GO" id="GO:0009435">
    <property type="term" value="P:NAD+ biosynthetic process"/>
    <property type="evidence" value="ECO:0007669"/>
    <property type="project" value="UniProtKB-UniRule"/>
</dbReference>
<dbReference type="EMBL" id="FOEF01000004">
    <property type="protein sequence ID" value="SEP20040.1"/>
    <property type="molecule type" value="Genomic_DNA"/>
</dbReference>
<evidence type="ECO:0000256" key="1">
    <source>
        <dbReference type="ARBA" id="ARBA00022642"/>
    </source>
</evidence>
<comment type="pathway">
    <text evidence="5 7">Cofactor biosynthesis; NAD(+) biosynthesis; quinolinate from L-kynurenine: step 2/3.</text>
</comment>
<organism evidence="8 9">
    <name type="scientific">Amycolatopsis saalfeldensis</name>
    <dbReference type="NCBI Taxonomy" id="394193"/>
    <lineage>
        <taxon>Bacteria</taxon>
        <taxon>Bacillati</taxon>
        <taxon>Actinomycetota</taxon>
        <taxon>Actinomycetes</taxon>
        <taxon>Pseudonocardiales</taxon>
        <taxon>Pseudonocardiaceae</taxon>
        <taxon>Amycolatopsis</taxon>
    </lineage>
</organism>
<dbReference type="UniPathway" id="UPA00253">
    <property type="reaction ID" value="UER00329"/>
</dbReference>
<feature type="binding site" evidence="5">
    <location>
        <begin position="132"/>
        <end position="135"/>
    </location>
    <ligand>
        <name>pyridoxal 5'-phosphate</name>
        <dbReference type="ChEBI" id="CHEBI:597326"/>
    </ligand>
</feature>
<evidence type="ECO:0000256" key="6">
    <source>
        <dbReference type="NCBIfam" id="TIGR01814"/>
    </source>
</evidence>
<dbReference type="InterPro" id="IPR010111">
    <property type="entry name" value="Kynureninase"/>
</dbReference>
<feature type="binding site" evidence="5">
    <location>
        <position position="104"/>
    </location>
    <ligand>
        <name>pyridoxal 5'-phosphate</name>
        <dbReference type="ChEBI" id="CHEBI:597326"/>
    </ligand>
</feature>
<evidence type="ECO:0000256" key="5">
    <source>
        <dbReference type="HAMAP-Rule" id="MF_01970"/>
    </source>
</evidence>
<feature type="binding site" evidence="5">
    <location>
        <position position="280"/>
    </location>
    <ligand>
        <name>pyridoxal 5'-phosphate</name>
        <dbReference type="ChEBI" id="CHEBI:597326"/>
    </ligand>
</feature>
<dbReference type="EC" id="3.7.1.3" evidence="5 6"/>
<comment type="pathway">
    <text evidence="5 7">Amino-acid degradation; L-kynurenine degradation; L-alanine and anthranilate from L-kynurenine: step 1/1.</text>
</comment>
<evidence type="ECO:0000256" key="3">
    <source>
        <dbReference type="ARBA" id="ARBA00022898"/>
    </source>
</evidence>
<dbReference type="GO" id="GO:0043420">
    <property type="term" value="P:anthranilate metabolic process"/>
    <property type="evidence" value="ECO:0007669"/>
    <property type="project" value="TreeGrafter"/>
</dbReference>
<dbReference type="AlphaFoldDB" id="A0A1H8VXH8"/>
<dbReference type="GO" id="GO:0030170">
    <property type="term" value="F:pyridoxal phosphate binding"/>
    <property type="evidence" value="ECO:0007669"/>
    <property type="project" value="UniProtKB-UniRule"/>
</dbReference>
<dbReference type="NCBIfam" id="TIGR01814">
    <property type="entry name" value="kynureninase"/>
    <property type="match status" value="1"/>
</dbReference>
<dbReference type="InterPro" id="IPR015421">
    <property type="entry name" value="PyrdxlP-dep_Trfase_major"/>
</dbReference>
<gene>
    <name evidence="5" type="primary">kynU</name>
    <name evidence="8" type="ORF">SAMN04489732_104368</name>
</gene>
<dbReference type="InterPro" id="IPR015422">
    <property type="entry name" value="PyrdxlP-dep_Trfase_small"/>
</dbReference>
<dbReference type="UniPathway" id="UPA00334">
    <property type="reaction ID" value="UER00455"/>
</dbReference>
<dbReference type="PANTHER" id="PTHR14084:SF0">
    <property type="entry name" value="KYNURENINASE"/>
    <property type="match status" value="1"/>
</dbReference>
<comment type="caution">
    <text evidence="5">Lacks conserved residue(s) required for the propagation of feature annotation.</text>
</comment>
<dbReference type="STRING" id="394193.SAMN04489732_104368"/>
<feature type="modified residue" description="N6-(pyridoxal phosphate)lysine" evidence="5">
    <location>
        <position position="225"/>
    </location>
</feature>
<comment type="subunit">
    <text evidence="5 7">Homodimer.</text>
</comment>
<evidence type="ECO:0000313" key="8">
    <source>
        <dbReference type="EMBL" id="SEP20040.1"/>
    </source>
</evidence>
<dbReference type="GO" id="GO:0030429">
    <property type="term" value="F:kynureninase activity"/>
    <property type="evidence" value="ECO:0007669"/>
    <property type="project" value="UniProtKB-UniRule"/>
</dbReference>
<proteinExistence type="inferred from homology"/>
<dbReference type="GO" id="GO:0097053">
    <property type="term" value="P:L-kynurenine catabolic process"/>
    <property type="evidence" value="ECO:0007669"/>
    <property type="project" value="UniProtKB-UniRule"/>
</dbReference>
<comment type="cofactor">
    <cofactor evidence="5 7">
        <name>pyridoxal 5'-phosphate</name>
        <dbReference type="ChEBI" id="CHEBI:597326"/>
    </cofactor>
</comment>
<sequence length="415" mass="44016">MGRMTLGPEDRTAAEALDARDPLAFARGRFSVPEGVVYLDGNSLGALPSGVRAAVLDAVDRQWGQDLIGSWNGNGWWTLPERVGDRIGALVGAAPGQTICGDSTSVQLFQALTAAARLRPDRRVLLTDAANFPTDQYLADAVARLLGLEARRVDPAALEVGPDVAVVALSAVDYRTGELWDVEEITRKAHAAGAVVVWDLCHAAGALPVDLDGLGADAAVGCTYKYLNGGPGAPAWLYLPRRHQQAADLPLTGWTGRADPFGLAGAYEPAEGVARARIGTPPVLSMVAVEAALDVWDGVDLAAVRAKSLALGDLLITMADGLREYGLTVVTPRAGARRGSQVSLRHEKAYELGQALITRGVVGDFRAPDLLRLGLAPLYLRYVDVWDAMHALAGILAANEHEAPRYRRDQTAVVT</sequence>
<comment type="catalytic activity">
    <reaction evidence="7">
        <text>3-hydroxy-L-kynurenine + H2O = 3-hydroxyanthranilate + L-alanine + H(+)</text>
        <dbReference type="Rhea" id="RHEA:25143"/>
        <dbReference type="ChEBI" id="CHEBI:15377"/>
        <dbReference type="ChEBI" id="CHEBI:15378"/>
        <dbReference type="ChEBI" id="CHEBI:36559"/>
        <dbReference type="ChEBI" id="CHEBI:57972"/>
        <dbReference type="ChEBI" id="CHEBI:58125"/>
        <dbReference type="EC" id="3.7.1.3"/>
    </reaction>
</comment>
<evidence type="ECO:0000313" key="9">
    <source>
        <dbReference type="Proteomes" id="UP000198582"/>
    </source>
</evidence>
<comment type="similarity">
    <text evidence="5 7">Belongs to the kynureninase family.</text>
</comment>
<evidence type="ECO:0000256" key="7">
    <source>
        <dbReference type="PIRNR" id="PIRNR038800"/>
    </source>
</evidence>
<dbReference type="GO" id="GO:0019805">
    <property type="term" value="P:quinolinate biosynthetic process"/>
    <property type="evidence" value="ECO:0007669"/>
    <property type="project" value="UniProtKB-UniRule"/>
</dbReference>
<feature type="binding site" evidence="5">
    <location>
        <position position="105"/>
    </location>
    <ligand>
        <name>pyridoxal 5'-phosphate</name>
        <dbReference type="ChEBI" id="CHEBI:597326"/>
    </ligand>
</feature>
<dbReference type="Pfam" id="PF22580">
    <property type="entry name" value="KYNU_C"/>
    <property type="match status" value="1"/>
</dbReference>
<dbReference type="InterPro" id="IPR015424">
    <property type="entry name" value="PyrdxlP-dep_Trfase"/>
</dbReference>
<dbReference type="Gene3D" id="3.90.1150.10">
    <property type="entry name" value="Aspartate Aminotransferase, domain 1"/>
    <property type="match status" value="1"/>
</dbReference>
<dbReference type="GO" id="GO:0005737">
    <property type="term" value="C:cytoplasm"/>
    <property type="evidence" value="ECO:0007669"/>
    <property type="project" value="UniProtKB-UniRule"/>
</dbReference>
<keyword evidence="1 5" id="KW-0662">Pyridine nucleotide biosynthesis</keyword>
<name>A0A1H8VXH8_9PSEU</name>
<keyword evidence="9" id="KW-1185">Reference proteome</keyword>
<accession>A0A1H8VXH8</accession>
<dbReference type="HAMAP" id="MF_01970">
    <property type="entry name" value="Kynureninase"/>
    <property type="match status" value="1"/>
</dbReference>
<evidence type="ECO:0000256" key="2">
    <source>
        <dbReference type="ARBA" id="ARBA00022801"/>
    </source>
</evidence>
<keyword evidence="3 5" id="KW-0663">Pyridoxal phosphate</keyword>
<feature type="binding site" evidence="5">
    <location>
        <position position="254"/>
    </location>
    <ligand>
        <name>pyridoxal 5'-phosphate</name>
        <dbReference type="ChEBI" id="CHEBI:597326"/>
    </ligand>
</feature>
<feature type="binding site" evidence="5">
    <location>
        <position position="199"/>
    </location>
    <ligand>
        <name>pyridoxal 5'-phosphate</name>
        <dbReference type="ChEBI" id="CHEBI:597326"/>
    </ligand>
</feature>
<feature type="binding site" evidence="5">
    <location>
        <position position="202"/>
    </location>
    <ligand>
        <name>pyridoxal 5'-phosphate</name>
        <dbReference type="ChEBI" id="CHEBI:597326"/>
    </ligand>
</feature>
<dbReference type="Gene3D" id="3.40.640.10">
    <property type="entry name" value="Type I PLP-dependent aspartate aminotransferase-like (Major domain)"/>
    <property type="match status" value="1"/>
</dbReference>
<evidence type="ECO:0000256" key="4">
    <source>
        <dbReference type="ARBA" id="ARBA00023194"/>
    </source>
</evidence>
<comment type="function">
    <text evidence="5 7">Catalyzes the cleavage of L-kynurenine (L-Kyn) and L-3-hydroxykynurenine (L-3OHKyn) into anthranilic acid (AA) and 3-hydroxyanthranilic acid (3-OHAA), respectively.</text>
</comment>
<dbReference type="PANTHER" id="PTHR14084">
    <property type="entry name" value="KYNURENINASE"/>
    <property type="match status" value="1"/>
</dbReference>
<comment type="catalytic activity">
    <reaction evidence="5 7">
        <text>L-kynurenine + H2O = anthranilate + L-alanine + H(+)</text>
        <dbReference type="Rhea" id="RHEA:16813"/>
        <dbReference type="ChEBI" id="CHEBI:15377"/>
        <dbReference type="ChEBI" id="CHEBI:15378"/>
        <dbReference type="ChEBI" id="CHEBI:16567"/>
        <dbReference type="ChEBI" id="CHEBI:57959"/>
        <dbReference type="ChEBI" id="CHEBI:57972"/>
        <dbReference type="EC" id="3.7.1.3"/>
    </reaction>
</comment>
<dbReference type="PIRSF" id="PIRSF038800">
    <property type="entry name" value="KYNU"/>
    <property type="match status" value="1"/>
</dbReference>
<protein>
    <recommendedName>
        <fullName evidence="5 6">Kynureninase</fullName>
        <ecNumber evidence="5 6">3.7.1.3</ecNumber>
    </recommendedName>
    <alternativeName>
        <fullName evidence="5">L-kynurenine hydrolase</fullName>
    </alternativeName>
</protein>